<comment type="caution">
    <text evidence="3">The sequence shown here is derived from an EMBL/GenBank/DDBJ whole genome shotgun (WGS) entry which is preliminary data.</text>
</comment>
<dbReference type="Pfam" id="PF20231">
    <property type="entry name" value="DUF6589"/>
    <property type="match status" value="1"/>
</dbReference>
<dbReference type="Proteomes" id="UP001215280">
    <property type="component" value="Unassembled WGS sequence"/>
</dbReference>
<keyword evidence="4" id="KW-1185">Reference proteome</keyword>
<feature type="domain" description="DUF6589" evidence="2">
    <location>
        <begin position="3"/>
        <end position="255"/>
    </location>
</feature>
<evidence type="ECO:0000256" key="1">
    <source>
        <dbReference type="SAM" id="MobiDB-lite"/>
    </source>
</evidence>
<protein>
    <recommendedName>
        <fullName evidence="2">DUF6589 domain-containing protein</fullName>
    </recommendedName>
</protein>
<dbReference type="EMBL" id="JARJLG010000030">
    <property type="protein sequence ID" value="KAJ7767407.1"/>
    <property type="molecule type" value="Genomic_DNA"/>
</dbReference>
<evidence type="ECO:0000313" key="3">
    <source>
        <dbReference type="EMBL" id="KAJ7767407.1"/>
    </source>
</evidence>
<feature type="compositionally biased region" description="Polar residues" evidence="1">
    <location>
        <begin position="300"/>
        <end position="314"/>
    </location>
</feature>
<name>A0AAD7NNA3_9AGAR</name>
<organism evidence="3 4">
    <name type="scientific">Mycena maculata</name>
    <dbReference type="NCBI Taxonomy" id="230809"/>
    <lineage>
        <taxon>Eukaryota</taxon>
        <taxon>Fungi</taxon>
        <taxon>Dikarya</taxon>
        <taxon>Basidiomycota</taxon>
        <taxon>Agaricomycotina</taxon>
        <taxon>Agaricomycetes</taxon>
        <taxon>Agaricomycetidae</taxon>
        <taxon>Agaricales</taxon>
        <taxon>Marasmiineae</taxon>
        <taxon>Mycenaceae</taxon>
        <taxon>Mycena</taxon>
    </lineage>
</organism>
<evidence type="ECO:0000259" key="2">
    <source>
        <dbReference type="Pfam" id="PF20231"/>
    </source>
</evidence>
<sequence>MEYGEELSALFHHALQASHMIMKVHYGHAVRDPMSLSAHKGLLHRTWDVNKPNYAASKSLIRHSLIERVLHCVMVKNGFTLISELKKWWPTLQDIKTLSATIFEEFATTTAAEKAKAANDDYMARSIYFIRDALLFCKFEKLVSIADAGGIMRVLKYWALAFRGAGQHNYARECVEVIIGKKYEMTEALRLAREKSWFYNRWGNNFWVKGVFIADGNGVTIEYIISKGSACVEAFREISHSVANFFGDSDRARCHKEVAFHDDIHALIEEMVRLRAHAIAPEGHFVPAPPKVSWKKKSQATKNPESTLPVTAEP</sequence>
<gene>
    <name evidence="3" type="ORF">DFH07DRAFT_954919</name>
</gene>
<reference evidence="3" key="1">
    <citation type="submission" date="2023-03" db="EMBL/GenBank/DDBJ databases">
        <title>Massive genome expansion in bonnet fungi (Mycena s.s.) driven by repeated elements and novel gene families across ecological guilds.</title>
        <authorList>
            <consortium name="Lawrence Berkeley National Laboratory"/>
            <person name="Harder C.B."/>
            <person name="Miyauchi S."/>
            <person name="Viragh M."/>
            <person name="Kuo A."/>
            <person name="Thoen E."/>
            <person name="Andreopoulos B."/>
            <person name="Lu D."/>
            <person name="Skrede I."/>
            <person name="Drula E."/>
            <person name="Henrissat B."/>
            <person name="Morin E."/>
            <person name="Kohler A."/>
            <person name="Barry K."/>
            <person name="LaButti K."/>
            <person name="Morin E."/>
            <person name="Salamov A."/>
            <person name="Lipzen A."/>
            <person name="Mereny Z."/>
            <person name="Hegedus B."/>
            <person name="Baldrian P."/>
            <person name="Stursova M."/>
            <person name="Weitz H."/>
            <person name="Taylor A."/>
            <person name="Grigoriev I.V."/>
            <person name="Nagy L.G."/>
            <person name="Martin F."/>
            <person name="Kauserud H."/>
        </authorList>
    </citation>
    <scope>NUCLEOTIDE SEQUENCE</scope>
    <source>
        <strain evidence="3">CBHHK188m</strain>
    </source>
</reference>
<evidence type="ECO:0000313" key="4">
    <source>
        <dbReference type="Proteomes" id="UP001215280"/>
    </source>
</evidence>
<dbReference type="AlphaFoldDB" id="A0AAD7NNA3"/>
<accession>A0AAD7NNA3</accession>
<feature type="region of interest" description="Disordered" evidence="1">
    <location>
        <begin position="290"/>
        <end position="314"/>
    </location>
</feature>
<dbReference type="InterPro" id="IPR046496">
    <property type="entry name" value="DUF6589"/>
</dbReference>
<proteinExistence type="predicted"/>